<comment type="caution">
    <text evidence="4">The sequence shown here is derived from an EMBL/GenBank/DDBJ whole genome shotgun (WGS) entry which is preliminary data.</text>
</comment>
<sequence>MRLFGSGGAALAGGSLLSACGVGVGGLGEGHENGASEVTGSFDWRKAEGAEISFLQTPHPYQAAFQPLLEEFTELTGITVNTDQVAEADYYTRLNTELASGSGNYDVFMTGAYFLWTYGPPGWMEDLGPWIGNDSATSDEYDFDDVFEGLRTSTQWDFEVGSPLGTGGQWAIPWGFETNVICYNKAEFDRRGVRPAETFDELFELAVDLTDRSEGTYGLAFRGSRSWATIHPGFMTQFTREGCVDYSTDGGTLRATMNSDTAVDFTRKWIDLAREAGPTSWTTYDYPDCTADLGSGTALMVFDADSATYPQNIPGNSASAGDLAWHPGPAGPDGNLDTSLWAWCLAMNSASRNKLAAWLFIQWATGKEAQAEAVRTGEMGFANPTRESVFEEAFKPTLDAFPGYQESFERVIDSTRIHFTPQTQFFETTENWAVALQDIYAGQDAKERLDELAEQTTELVNRD</sequence>
<protein>
    <submittedName>
        <fullName evidence="4">Sugar ABC transporter substrate-binding protein</fullName>
    </submittedName>
</protein>
<dbReference type="Proteomes" id="UP000806528">
    <property type="component" value="Unassembled WGS sequence"/>
</dbReference>
<keyword evidence="3" id="KW-0732">Signal</keyword>
<reference evidence="4 5" key="1">
    <citation type="submission" date="2020-09" db="EMBL/GenBank/DDBJ databases">
        <title>Diversity and distribution of actinomycetes associated with coral in the coast of Hainan.</title>
        <authorList>
            <person name="Li F."/>
        </authorList>
    </citation>
    <scope>NUCLEOTIDE SEQUENCE [LARGE SCALE GENOMIC DNA]</scope>
    <source>
        <strain evidence="4 5">HNM0947</strain>
    </source>
</reference>
<accession>A0ABR9P7Y2</accession>
<proteinExistence type="inferred from homology"/>
<evidence type="ECO:0000256" key="3">
    <source>
        <dbReference type="ARBA" id="ARBA00022729"/>
    </source>
</evidence>
<keyword evidence="2" id="KW-0813">Transport</keyword>
<dbReference type="EMBL" id="JADBGI010000012">
    <property type="protein sequence ID" value="MBE2999955.1"/>
    <property type="molecule type" value="Genomic_DNA"/>
</dbReference>
<gene>
    <name evidence="4" type="ORF">IDM40_14740</name>
</gene>
<evidence type="ECO:0000313" key="5">
    <source>
        <dbReference type="Proteomes" id="UP000806528"/>
    </source>
</evidence>
<name>A0ABR9P7Y2_9ACTN</name>
<keyword evidence="5" id="KW-1185">Reference proteome</keyword>
<dbReference type="Pfam" id="PF01547">
    <property type="entry name" value="SBP_bac_1"/>
    <property type="match status" value="1"/>
</dbReference>
<dbReference type="PANTHER" id="PTHR43649:SF34">
    <property type="entry name" value="ABC TRANSPORTER PERIPLASMIC-BINDING PROTEIN YCJN-RELATED"/>
    <property type="match status" value="1"/>
</dbReference>
<dbReference type="PANTHER" id="PTHR43649">
    <property type="entry name" value="ARABINOSE-BINDING PROTEIN-RELATED"/>
    <property type="match status" value="1"/>
</dbReference>
<evidence type="ECO:0000313" key="4">
    <source>
        <dbReference type="EMBL" id="MBE2999955.1"/>
    </source>
</evidence>
<dbReference type="CDD" id="cd13585">
    <property type="entry name" value="PBP2_TMBP_like"/>
    <property type="match status" value="1"/>
</dbReference>
<dbReference type="Gene3D" id="3.40.190.10">
    <property type="entry name" value="Periplasmic binding protein-like II"/>
    <property type="match status" value="2"/>
</dbReference>
<evidence type="ECO:0000256" key="1">
    <source>
        <dbReference type="ARBA" id="ARBA00008520"/>
    </source>
</evidence>
<organism evidence="4 5">
    <name type="scientific">Nocardiopsis coralli</name>
    <dbReference type="NCBI Taxonomy" id="2772213"/>
    <lineage>
        <taxon>Bacteria</taxon>
        <taxon>Bacillati</taxon>
        <taxon>Actinomycetota</taxon>
        <taxon>Actinomycetes</taxon>
        <taxon>Streptosporangiales</taxon>
        <taxon>Nocardiopsidaceae</taxon>
        <taxon>Nocardiopsis</taxon>
    </lineage>
</organism>
<comment type="similarity">
    <text evidence="1">Belongs to the bacterial solute-binding protein 1 family.</text>
</comment>
<dbReference type="InterPro" id="IPR050490">
    <property type="entry name" value="Bact_solute-bd_prot1"/>
</dbReference>
<dbReference type="PROSITE" id="PS51257">
    <property type="entry name" value="PROKAR_LIPOPROTEIN"/>
    <property type="match status" value="1"/>
</dbReference>
<evidence type="ECO:0000256" key="2">
    <source>
        <dbReference type="ARBA" id="ARBA00022448"/>
    </source>
</evidence>
<dbReference type="InterPro" id="IPR006059">
    <property type="entry name" value="SBP"/>
</dbReference>
<dbReference type="SUPFAM" id="SSF53850">
    <property type="entry name" value="Periplasmic binding protein-like II"/>
    <property type="match status" value="1"/>
</dbReference>